<gene>
    <name evidence="2" type="ORF">Rhe02_49020</name>
</gene>
<protein>
    <recommendedName>
        <fullName evidence="4">DUF308 domain-containing protein</fullName>
    </recommendedName>
</protein>
<feature type="transmembrane region" description="Helical" evidence="1">
    <location>
        <begin position="113"/>
        <end position="133"/>
    </location>
</feature>
<dbReference type="GO" id="GO:0005886">
    <property type="term" value="C:plasma membrane"/>
    <property type="evidence" value="ECO:0007669"/>
    <property type="project" value="TreeGrafter"/>
</dbReference>
<dbReference type="Pfam" id="PF03729">
    <property type="entry name" value="DUF308"/>
    <property type="match status" value="1"/>
</dbReference>
<dbReference type="PANTHER" id="PTHR34989">
    <property type="entry name" value="PROTEIN HDED"/>
    <property type="match status" value="1"/>
</dbReference>
<keyword evidence="1" id="KW-0812">Transmembrane</keyword>
<accession>A0A8J3VHT5</accession>
<keyword evidence="1" id="KW-0472">Membrane</keyword>
<feature type="transmembrane region" description="Helical" evidence="1">
    <location>
        <begin position="82"/>
        <end position="106"/>
    </location>
</feature>
<sequence length="171" mass="19031">MPWWLLLVTGALWIIVSWLVLGYNSRSVNAIAVLAGAVILAAGVGELYLMFFVPGWKWLHGLLGALFIVTGFFAWINPGKTVFWLAAFIGWYLLFKGAADIVLGFLTKATNEAWWLGVIIGIVEMLLGFWAAGRFERSLYLLIVYVAVIALARGITDIIMAFRVRKLAHEV</sequence>
<proteinExistence type="predicted"/>
<evidence type="ECO:0000256" key="1">
    <source>
        <dbReference type="SAM" id="Phobius"/>
    </source>
</evidence>
<dbReference type="InterPro" id="IPR005325">
    <property type="entry name" value="DUF308_memb"/>
</dbReference>
<dbReference type="InterPro" id="IPR052712">
    <property type="entry name" value="Acid_resist_chaperone_HdeD"/>
</dbReference>
<keyword evidence="1" id="KW-1133">Transmembrane helix</keyword>
<dbReference type="PANTHER" id="PTHR34989:SF1">
    <property type="entry name" value="PROTEIN HDED"/>
    <property type="match status" value="1"/>
</dbReference>
<feature type="transmembrane region" description="Helical" evidence="1">
    <location>
        <begin position="139"/>
        <end position="162"/>
    </location>
</feature>
<dbReference type="EMBL" id="BONY01000030">
    <property type="protein sequence ID" value="GIH06835.1"/>
    <property type="molecule type" value="Genomic_DNA"/>
</dbReference>
<evidence type="ECO:0008006" key="4">
    <source>
        <dbReference type="Google" id="ProtNLM"/>
    </source>
</evidence>
<evidence type="ECO:0000313" key="2">
    <source>
        <dbReference type="EMBL" id="GIH06835.1"/>
    </source>
</evidence>
<dbReference type="Proteomes" id="UP000612899">
    <property type="component" value="Unassembled WGS sequence"/>
</dbReference>
<comment type="caution">
    <text evidence="2">The sequence shown here is derived from an EMBL/GenBank/DDBJ whole genome shotgun (WGS) entry which is preliminary data.</text>
</comment>
<feature type="transmembrane region" description="Helical" evidence="1">
    <location>
        <begin position="32"/>
        <end position="51"/>
    </location>
</feature>
<dbReference type="AlphaFoldDB" id="A0A8J3VHT5"/>
<evidence type="ECO:0000313" key="3">
    <source>
        <dbReference type="Proteomes" id="UP000612899"/>
    </source>
</evidence>
<organism evidence="2 3">
    <name type="scientific">Rhizocola hellebori</name>
    <dbReference type="NCBI Taxonomy" id="1392758"/>
    <lineage>
        <taxon>Bacteria</taxon>
        <taxon>Bacillati</taxon>
        <taxon>Actinomycetota</taxon>
        <taxon>Actinomycetes</taxon>
        <taxon>Micromonosporales</taxon>
        <taxon>Micromonosporaceae</taxon>
        <taxon>Rhizocola</taxon>
    </lineage>
</organism>
<name>A0A8J3VHT5_9ACTN</name>
<reference evidence="2" key="1">
    <citation type="submission" date="2021-01" db="EMBL/GenBank/DDBJ databases">
        <title>Whole genome shotgun sequence of Rhizocola hellebori NBRC 109834.</title>
        <authorList>
            <person name="Komaki H."/>
            <person name="Tamura T."/>
        </authorList>
    </citation>
    <scope>NUCLEOTIDE SEQUENCE</scope>
    <source>
        <strain evidence="2">NBRC 109834</strain>
    </source>
</reference>
<keyword evidence="3" id="KW-1185">Reference proteome</keyword>
<feature type="transmembrane region" description="Helical" evidence="1">
    <location>
        <begin position="58"/>
        <end position="76"/>
    </location>
</feature>